<dbReference type="AlphaFoldDB" id="A0A6B8RJU0"/>
<dbReference type="KEGG" id="ppsc:EHS13_16180"/>
<name>A0A6B8RJU0_9BACL</name>
<dbReference type="RefSeq" id="WP_155701345.1">
    <property type="nucleotide sequence ID" value="NZ_CP034235.1"/>
</dbReference>
<dbReference type="InterPro" id="IPR008300">
    <property type="entry name" value="PTAC"/>
</dbReference>
<dbReference type="EC" id="2.3.1.222" evidence="3 10"/>
<accession>A0A6B8RJU0</accession>
<dbReference type="Pfam" id="PF06130">
    <property type="entry name" value="PTAC"/>
    <property type="match status" value="1"/>
</dbReference>
<dbReference type="PANTHER" id="PTHR39453:SF1">
    <property type="entry name" value="PHOSPHATE PROPANOYLTRANSFERASE"/>
    <property type="match status" value="1"/>
</dbReference>
<gene>
    <name evidence="11" type="primary">pduL</name>
    <name evidence="11" type="ORF">EHS13_16180</name>
</gene>
<keyword evidence="12" id="KW-1185">Reference proteome</keyword>
<dbReference type="GO" id="GO:0046872">
    <property type="term" value="F:metal ion binding"/>
    <property type="evidence" value="ECO:0007669"/>
    <property type="project" value="UniProtKB-KW"/>
</dbReference>
<keyword evidence="7" id="KW-0862">Zinc</keyword>
<evidence type="ECO:0000256" key="2">
    <source>
        <dbReference type="ARBA" id="ARBA00007342"/>
    </source>
</evidence>
<sequence>MKKVHIGVSARHIHLSRAHIEILFGQGYVLHEFKALSQPGQFAAEEVVSVQGSKGRMDKIRILGPARSETQLEISRTDSFALGLNPPLRQSGDIVGTPGIKIIGPAGEVELQQGVIVAARHIHFHSSDAEAWGIVDQQMLKVKLNGERPLILENVLARVSDQFALDLHIDTDEANAAGVKTDEYAEIID</sequence>
<dbReference type="GO" id="GO:0016747">
    <property type="term" value="F:acyltransferase activity, transferring groups other than amino-acyl groups"/>
    <property type="evidence" value="ECO:0007669"/>
    <property type="project" value="InterPro"/>
</dbReference>
<evidence type="ECO:0000256" key="10">
    <source>
        <dbReference type="PIRNR" id="PIRNR010130"/>
    </source>
</evidence>
<dbReference type="EMBL" id="CP034235">
    <property type="protein sequence ID" value="QGQ96309.1"/>
    <property type="molecule type" value="Genomic_DNA"/>
</dbReference>
<evidence type="ECO:0000256" key="8">
    <source>
        <dbReference type="ARBA" id="ARBA00023315"/>
    </source>
</evidence>
<comment type="catalytic activity">
    <reaction evidence="9 10">
        <text>propanoyl-CoA + phosphate = propanoyl phosphate + CoA</text>
        <dbReference type="Rhea" id="RHEA:28046"/>
        <dbReference type="ChEBI" id="CHEBI:43474"/>
        <dbReference type="ChEBI" id="CHEBI:57287"/>
        <dbReference type="ChEBI" id="CHEBI:57392"/>
        <dbReference type="ChEBI" id="CHEBI:58933"/>
        <dbReference type="EC" id="2.3.1.222"/>
    </reaction>
</comment>
<evidence type="ECO:0000256" key="7">
    <source>
        <dbReference type="ARBA" id="ARBA00022833"/>
    </source>
</evidence>
<dbReference type="OrthoDB" id="9784365at2"/>
<comment type="pathway">
    <text evidence="10">Polyol metabolism; 1,2-propanediol degradation.</text>
</comment>
<dbReference type="UniPathway" id="UPA00621"/>
<keyword evidence="8 10" id="KW-0012">Acyltransferase</keyword>
<evidence type="ECO:0000256" key="6">
    <source>
        <dbReference type="ARBA" id="ARBA00022723"/>
    </source>
</evidence>
<comment type="cofactor">
    <cofactor evidence="1">
        <name>Zn(2+)</name>
        <dbReference type="ChEBI" id="CHEBI:29105"/>
    </cofactor>
</comment>
<evidence type="ECO:0000256" key="9">
    <source>
        <dbReference type="ARBA" id="ARBA00047589"/>
    </source>
</evidence>
<organism evidence="11 12">
    <name type="scientific">Paenibacillus psychroresistens</name>
    <dbReference type="NCBI Taxonomy" id="1778678"/>
    <lineage>
        <taxon>Bacteria</taxon>
        <taxon>Bacillati</taxon>
        <taxon>Bacillota</taxon>
        <taxon>Bacilli</taxon>
        <taxon>Bacillales</taxon>
        <taxon>Paenibacillaceae</taxon>
        <taxon>Paenibacillus</taxon>
    </lineage>
</organism>
<comment type="function">
    <text evidence="10">Involved in 1,2-propanediol (1,2-PD) degradation by catalyzing the conversion of propanoyl-CoA to propanoyl-phosphate.</text>
</comment>
<dbReference type="Proteomes" id="UP000426246">
    <property type="component" value="Chromosome"/>
</dbReference>
<reference evidence="12" key="1">
    <citation type="submission" date="2018-11" db="EMBL/GenBank/DDBJ databases">
        <title>Complete genome sequence of Paenibacillus sp. ML311-T8.</title>
        <authorList>
            <person name="Nam Y.-D."/>
            <person name="Kang J."/>
            <person name="Chung W.-H."/>
            <person name="Park Y.S."/>
        </authorList>
    </citation>
    <scope>NUCLEOTIDE SEQUENCE [LARGE SCALE GENOMIC DNA]</scope>
    <source>
        <strain evidence="12">ML311-T8</strain>
    </source>
</reference>
<keyword evidence="5 10" id="KW-0808">Transferase</keyword>
<evidence type="ECO:0000256" key="5">
    <source>
        <dbReference type="ARBA" id="ARBA00022679"/>
    </source>
</evidence>
<evidence type="ECO:0000313" key="11">
    <source>
        <dbReference type="EMBL" id="QGQ96309.1"/>
    </source>
</evidence>
<evidence type="ECO:0000256" key="4">
    <source>
        <dbReference type="ARBA" id="ARBA00020837"/>
    </source>
</evidence>
<dbReference type="NCBIfam" id="NF011652">
    <property type="entry name" value="PRK15070.1"/>
    <property type="match status" value="1"/>
</dbReference>
<dbReference type="PIRSF" id="PIRSF010130">
    <property type="entry name" value="PduL"/>
    <property type="match status" value="1"/>
</dbReference>
<comment type="similarity">
    <text evidence="2 10">Belongs to the PduL family.</text>
</comment>
<keyword evidence="6" id="KW-0479">Metal-binding</keyword>
<evidence type="ECO:0000256" key="1">
    <source>
        <dbReference type="ARBA" id="ARBA00001947"/>
    </source>
</evidence>
<dbReference type="GO" id="GO:0051144">
    <property type="term" value="P:1,2-propanediol catabolic process"/>
    <property type="evidence" value="ECO:0007669"/>
    <property type="project" value="UniProtKB-UniPathway"/>
</dbReference>
<evidence type="ECO:0000313" key="12">
    <source>
        <dbReference type="Proteomes" id="UP000426246"/>
    </source>
</evidence>
<protein>
    <recommendedName>
        <fullName evidence="4 10">Phosphate propanoyltransferase</fullName>
        <ecNumber evidence="3 10">2.3.1.222</ecNumber>
    </recommendedName>
</protein>
<evidence type="ECO:0000256" key="3">
    <source>
        <dbReference type="ARBA" id="ARBA00012206"/>
    </source>
</evidence>
<dbReference type="PANTHER" id="PTHR39453">
    <property type="entry name" value="PHOSPHATE PROPANOYLTRANSFERASE"/>
    <property type="match status" value="1"/>
</dbReference>
<proteinExistence type="inferred from homology"/>